<name>A0ABT2HRE3_9MICC</name>
<keyword evidence="1" id="KW-1133">Transmembrane helix</keyword>
<feature type="transmembrane region" description="Helical" evidence="1">
    <location>
        <begin position="73"/>
        <end position="106"/>
    </location>
</feature>
<proteinExistence type="predicted"/>
<keyword evidence="1" id="KW-0812">Transmembrane</keyword>
<accession>A0ABT2HRE3</accession>
<evidence type="ECO:0000256" key="1">
    <source>
        <dbReference type="SAM" id="Phobius"/>
    </source>
</evidence>
<keyword evidence="3" id="KW-1185">Reference proteome</keyword>
<feature type="transmembrane region" description="Helical" evidence="1">
    <location>
        <begin position="39"/>
        <end position="61"/>
    </location>
</feature>
<dbReference type="EMBL" id="JALXMO010000019">
    <property type="protein sequence ID" value="MCT1607269.1"/>
    <property type="molecule type" value="Genomic_DNA"/>
</dbReference>
<dbReference type="InterPro" id="IPR008407">
    <property type="entry name" value="Brnchd-chn_aa_trnsp_AzlD"/>
</dbReference>
<protein>
    <submittedName>
        <fullName evidence="2">AzlD domain-containing protein</fullName>
    </submittedName>
</protein>
<sequence>MSTSFLIIMLIGMAVVTIVSRLVPMLLVDRFEPGPKLTLWLEQVPAAVIAAIVVPAMLIQHGVVDVSLDNRALWVGLATIAVAVLTRSFFLTIMAGLGLMIGVSLLL</sequence>
<organism evidence="2 3">
    <name type="scientific">Nesterenkonia massiliensis</name>
    <dbReference type="NCBI Taxonomy" id="1232429"/>
    <lineage>
        <taxon>Bacteria</taxon>
        <taxon>Bacillati</taxon>
        <taxon>Actinomycetota</taxon>
        <taxon>Actinomycetes</taxon>
        <taxon>Micrococcales</taxon>
        <taxon>Micrococcaceae</taxon>
        <taxon>Nesterenkonia</taxon>
    </lineage>
</organism>
<comment type="caution">
    <text evidence="2">The sequence shown here is derived from an EMBL/GenBank/DDBJ whole genome shotgun (WGS) entry which is preliminary data.</text>
</comment>
<feature type="transmembrane region" description="Helical" evidence="1">
    <location>
        <begin position="6"/>
        <end position="27"/>
    </location>
</feature>
<gene>
    <name evidence="2" type="ORF">M3B43_08010</name>
</gene>
<reference evidence="2 3" key="1">
    <citation type="submission" date="2022-04" db="EMBL/GenBank/DDBJ databases">
        <title>Human microbiome associated bacterial genomes.</title>
        <authorList>
            <person name="Sandstrom S."/>
            <person name="Salamzade R."/>
            <person name="Kalan L.R."/>
        </authorList>
    </citation>
    <scope>NUCLEOTIDE SEQUENCE [LARGE SCALE GENOMIC DNA]</scope>
    <source>
        <strain evidence="3">p3-SID767</strain>
    </source>
</reference>
<evidence type="ECO:0000313" key="2">
    <source>
        <dbReference type="EMBL" id="MCT1607269.1"/>
    </source>
</evidence>
<dbReference type="Pfam" id="PF05437">
    <property type="entry name" value="AzlD"/>
    <property type="match status" value="1"/>
</dbReference>
<evidence type="ECO:0000313" key="3">
    <source>
        <dbReference type="Proteomes" id="UP001205046"/>
    </source>
</evidence>
<dbReference type="RefSeq" id="WP_044496395.1">
    <property type="nucleotide sequence ID" value="NZ_CABKSP010000009.1"/>
</dbReference>
<keyword evidence="1" id="KW-0472">Membrane</keyword>
<dbReference type="Proteomes" id="UP001205046">
    <property type="component" value="Unassembled WGS sequence"/>
</dbReference>